<dbReference type="Proteomes" id="UP000475545">
    <property type="component" value="Unassembled WGS sequence"/>
</dbReference>
<feature type="region of interest" description="Disordered" evidence="1">
    <location>
        <begin position="1"/>
        <end position="21"/>
    </location>
</feature>
<dbReference type="RefSeq" id="WP_160900843.1">
    <property type="nucleotide sequence ID" value="NZ_CP102850.1"/>
</dbReference>
<organism evidence="2 3">
    <name type="scientific">Gordonia mangrovi</name>
    <dbReference type="NCBI Taxonomy" id="2665643"/>
    <lineage>
        <taxon>Bacteria</taxon>
        <taxon>Bacillati</taxon>
        <taxon>Actinomycetota</taxon>
        <taxon>Actinomycetes</taxon>
        <taxon>Mycobacteriales</taxon>
        <taxon>Gordoniaceae</taxon>
        <taxon>Gordonia</taxon>
    </lineage>
</organism>
<feature type="compositionally biased region" description="Polar residues" evidence="1">
    <location>
        <begin position="139"/>
        <end position="150"/>
    </location>
</feature>
<name>A0A6L7GLH6_9ACTN</name>
<proteinExistence type="predicted"/>
<keyword evidence="3" id="KW-1185">Reference proteome</keyword>
<reference evidence="2 3" key="1">
    <citation type="submission" date="2019-11" db="EMBL/GenBank/DDBJ databases">
        <title>Gordonia sp. nov., a novel actinobacterium isolated from mangrove soil in Hainan.</title>
        <authorList>
            <person name="Huang X."/>
            <person name="Xie Y."/>
            <person name="Chu X."/>
            <person name="Xiao K."/>
        </authorList>
    </citation>
    <scope>NUCLEOTIDE SEQUENCE [LARGE SCALE GENOMIC DNA]</scope>
    <source>
        <strain evidence="2 3">HNM0687</strain>
    </source>
</reference>
<dbReference type="EMBL" id="WMBR01000001">
    <property type="protein sequence ID" value="MXP20739.1"/>
    <property type="molecule type" value="Genomic_DNA"/>
</dbReference>
<feature type="compositionally biased region" description="Low complexity" evidence="1">
    <location>
        <begin position="72"/>
        <end position="126"/>
    </location>
</feature>
<sequence length="150" mass="15981">MAEETQDRPEARDGTDEDGRILPRRLHDWGHVYKTPIRTTTAVLLIAFFGCSTLYGYTSQRYGVVQPPPAQVAPSSTTTSEPSFSSTPSSASLTTTAPTDSTETGTVGDTQTGTDSGDTQTTTRSTVPGLPGVPVPNFGRTQETTTIPER</sequence>
<evidence type="ECO:0000256" key="1">
    <source>
        <dbReference type="SAM" id="MobiDB-lite"/>
    </source>
</evidence>
<evidence type="ECO:0000313" key="2">
    <source>
        <dbReference type="EMBL" id="MXP20739.1"/>
    </source>
</evidence>
<feature type="region of interest" description="Disordered" evidence="1">
    <location>
        <begin position="64"/>
        <end position="150"/>
    </location>
</feature>
<gene>
    <name evidence="2" type="ORF">GIY30_05120</name>
</gene>
<accession>A0A6L7GLH6</accession>
<protein>
    <submittedName>
        <fullName evidence="2">Uncharacterized protein</fullName>
    </submittedName>
</protein>
<dbReference type="AlphaFoldDB" id="A0A6L7GLH6"/>
<comment type="caution">
    <text evidence="2">The sequence shown here is derived from an EMBL/GenBank/DDBJ whole genome shotgun (WGS) entry which is preliminary data.</text>
</comment>
<evidence type="ECO:0000313" key="3">
    <source>
        <dbReference type="Proteomes" id="UP000475545"/>
    </source>
</evidence>